<feature type="region of interest" description="Disordered" evidence="4">
    <location>
        <begin position="168"/>
        <end position="187"/>
    </location>
</feature>
<name>L1J3H8_GUITC</name>
<dbReference type="HOGENOM" id="CLU_1009897_0_0_1"/>
<dbReference type="PANTHER" id="PTHR24373">
    <property type="entry name" value="SLIT RELATED LEUCINE-RICH REPEAT NEURONAL PROTEIN"/>
    <property type="match status" value="1"/>
</dbReference>
<dbReference type="OrthoDB" id="5954366at2759"/>
<dbReference type="STRING" id="905079.L1J3H8"/>
<dbReference type="SUPFAM" id="SSF52058">
    <property type="entry name" value="L domain-like"/>
    <property type="match status" value="1"/>
</dbReference>
<reference evidence="6" key="3">
    <citation type="submission" date="2015-06" db="UniProtKB">
        <authorList>
            <consortium name="EnsemblProtists"/>
        </authorList>
    </citation>
    <scope>IDENTIFICATION</scope>
</reference>
<dbReference type="SMART" id="SM00369">
    <property type="entry name" value="LRR_TYP"/>
    <property type="match status" value="4"/>
</dbReference>
<dbReference type="InterPro" id="IPR050328">
    <property type="entry name" value="Dev_Immune_Receptor"/>
</dbReference>
<proteinExistence type="predicted"/>
<dbReference type="Gene3D" id="3.80.10.10">
    <property type="entry name" value="Ribonuclease Inhibitor"/>
    <property type="match status" value="1"/>
</dbReference>
<evidence type="ECO:0000256" key="4">
    <source>
        <dbReference type="SAM" id="MobiDB-lite"/>
    </source>
</evidence>
<keyword evidence="1" id="KW-0433">Leucine-rich repeat</keyword>
<dbReference type="Pfam" id="PF13855">
    <property type="entry name" value="LRR_8"/>
    <property type="match status" value="1"/>
</dbReference>
<feature type="compositionally biased region" description="Low complexity" evidence="4">
    <location>
        <begin position="168"/>
        <end position="178"/>
    </location>
</feature>
<evidence type="ECO:0000256" key="3">
    <source>
        <dbReference type="ARBA" id="ARBA00022737"/>
    </source>
</evidence>
<dbReference type="GeneID" id="17299292"/>
<keyword evidence="2" id="KW-0732">Signal</keyword>
<dbReference type="eggNOG" id="KOG0619">
    <property type="taxonomic scope" value="Eukaryota"/>
</dbReference>
<accession>L1J3H8</accession>
<dbReference type="EnsemblProtists" id="EKX42689">
    <property type="protein sequence ID" value="EKX42689"/>
    <property type="gene ID" value="GUITHDRAFT_141089"/>
</dbReference>
<evidence type="ECO:0000313" key="6">
    <source>
        <dbReference type="EnsemblProtists" id="EKX42689"/>
    </source>
</evidence>
<dbReference type="KEGG" id="gtt:GUITHDRAFT_141089"/>
<dbReference type="InterPro" id="IPR001611">
    <property type="entry name" value="Leu-rich_rpt"/>
</dbReference>
<dbReference type="OMA" id="TNAWHCT"/>
<evidence type="ECO:0000313" key="5">
    <source>
        <dbReference type="EMBL" id="EKX42689.1"/>
    </source>
</evidence>
<dbReference type="Pfam" id="PF00560">
    <property type="entry name" value="LRR_1"/>
    <property type="match status" value="1"/>
</dbReference>
<reference evidence="5 7" key="1">
    <citation type="journal article" date="2012" name="Nature">
        <title>Algal genomes reveal evolutionary mosaicism and the fate of nucleomorphs.</title>
        <authorList>
            <consortium name="DOE Joint Genome Institute"/>
            <person name="Curtis B.A."/>
            <person name="Tanifuji G."/>
            <person name="Burki F."/>
            <person name="Gruber A."/>
            <person name="Irimia M."/>
            <person name="Maruyama S."/>
            <person name="Arias M.C."/>
            <person name="Ball S.G."/>
            <person name="Gile G.H."/>
            <person name="Hirakawa Y."/>
            <person name="Hopkins J.F."/>
            <person name="Kuo A."/>
            <person name="Rensing S.A."/>
            <person name="Schmutz J."/>
            <person name="Symeonidi A."/>
            <person name="Elias M."/>
            <person name="Eveleigh R.J."/>
            <person name="Herman E.K."/>
            <person name="Klute M.J."/>
            <person name="Nakayama T."/>
            <person name="Obornik M."/>
            <person name="Reyes-Prieto A."/>
            <person name="Armbrust E.V."/>
            <person name="Aves S.J."/>
            <person name="Beiko R.G."/>
            <person name="Coutinho P."/>
            <person name="Dacks J.B."/>
            <person name="Durnford D.G."/>
            <person name="Fast N.M."/>
            <person name="Green B.R."/>
            <person name="Grisdale C.J."/>
            <person name="Hempel F."/>
            <person name="Henrissat B."/>
            <person name="Hoppner M.P."/>
            <person name="Ishida K."/>
            <person name="Kim E."/>
            <person name="Koreny L."/>
            <person name="Kroth P.G."/>
            <person name="Liu Y."/>
            <person name="Malik S.B."/>
            <person name="Maier U.G."/>
            <person name="McRose D."/>
            <person name="Mock T."/>
            <person name="Neilson J.A."/>
            <person name="Onodera N.T."/>
            <person name="Poole A.M."/>
            <person name="Pritham E.J."/>
            <person name="Richards T.A."/>
            <person name="Rocap G."/>
            <person name="Roy S.W."/>
            <person name="Sarai C."/>
            <person name="Schaack S."/>
            <person name="Shirato S."/>
            <person name="Slamovits C.H."/>
            <person name="Spencer D.F."/>
            <person name="Suzuki S."/>
            <person name="Worden A.Z."/>
            <person name="Zauner S."/>
            <person name="Barry K."/>
            <person name="Bell C."/>
            <person name="Bharti A.K."/>
            <person name="Crow J.A."/>
            <person name="Grimwood J."/>
            <person name="Kramer R."/>
            <person name="Lindquist E."/>
            <person name="Lucas S."/>
            <person name="Salamov A."/>
            <person name="McFadden G.I."/>
            <person name="Lane C.E."/>
            <person name="Keeling P.J."/>
            <person name="Gray M.W."/>
            <person name="Grigoriev I.V."/>
            <person name="Archibald J.M."/>
        </authorList>
    </citation>
    <scope>NUCLEOTIDE SEQUENCE</scope>
    <source>
        <strain evidence="5 7">CCMP2712</strain>
    </source>
</reference>
<dbReference type="RefSeq" id="XP_005829669.1">
    <property type="nucleotide sequence ID" value="XM_005829612.1"/>
</dbReference>
<evidence type="ECO:0000256" key="1">
    <source>
        <dbReference type="ARBA" id="ARBA00022614"/>
    </source>
</evidence>
<sequence length="276" mass="29356">MPGLKHLMMSGNVELKLQTNMFSRLSSLNYLSLSHNNQLTSLPLGVFNGLSKLYFLELANNRITELPPGIFTSTLSTLESLSLNSNRLTSISAGVFDGLQSLKSLNLGDNKLECISSDAFASLPSLWSLNVYGNSLITCYNPSWPGGSMPHPGLPTCVNETVCPGSSSSNASSPSNSSFPPPPSPASCSLTASWPSIAGTLLDPSDQPSPYITGGLGKLMTDDEEVWVCQYGHACAQGSGAGATDAYCFIYNETSETFRAWGLASELGMHRKIKPS</sequence>
<gene>
    <name evidence="5" type="ORF">GUITHDRAFT_141089</name>
</gene>
<evidence type="ECO:0000313" key="7">
    <source>
        <dbReference type="Proteomes" id="UP000011087"/>
    </source>
</evidence>
<dbReference type="InterPro" id="IPR003591">
    <property type="entry name" value="Leu-rich_rpt_typical-subtyp"/>
</dbReference>
<keyword evidence="7" id="KW-1185">Reference proteome</keyword>
<dbReference type="PaxDb" id="55529-EKX42689"/>
<reference evidence="7" key="2">
    <citation type="submission" date="2012-11" db="EMBL/GenBank/DDBJ databases">
        <authorList>
            <person name="Kuo A."/>
            <person name="Curtis B.A."/>
            <person name="Tanifuji G."/>
            <person name="Burki F."/>
            <person name="Gruber A."/>
            <person name="Irimia M."/>
            <person name="Maruyama S."/>
            <person name="Arias M.C."/>
            <person name="Ball S.G."/>
            <person name="Gile G.H."/>
            <person name="Hirakawa Y."/>
            <person name="Hopkins J.F."/>
            <person name="Rensing S.A."/>
            <person name="Schmutz J."/>
            <person name="Symeonidi A."/>
            <person name="Elias M."/>
            <person name="Eveleigh R.J."/>
            <person name="Herman E.K."/>
            <person name="Klute M.J."/>
            <person name="Nakayama T."/>
            <person name="Obornik M."/>
            <person name="Reyes-Prieto A."/>
            <person name="Armbrust E.V."/>
            <person name="Aves S.J."/>
            <person name="Beiko R.G."/>
            <person name="Coutinho P."/>
            <person name="Dacks J.B."/>
            <person name="Durnford D.G."/>
            <person name="Fast N.M."/>
            <person name="Green B.R."/>
            <person name="Grisdale C."/>
            <person name="Hempe F."/>
            <person name="Henrissat B."/>
            <person name="Hoppner M.P."/>
            <person name="Ishida K.-I."/>
            <person name="Kim E."/>
            <person name="Koreny L."/>
            <person name="Kroth P.G."/>
            <person name="Liu Y."/>
            <person name="Malik S.-B."/>
            <person name="Maier U.G."/>
            <person name="McRose D."/>
            <person name="Mock T."/>
            <person name="Neilson J.A."/>
            <person name="Onodera N.T."/>
            <person name="Poole A.M."/>
            <person name="Pritham E.J."/>
            <person name="Richards T.A."/>
            <person name="Rocap G."/>
            <person name="Roy S.W."/>
            <person name="Sarai C."/>
            <person name="Schaack S."/>
            <person name="Shirato S."/>
            <person name="Slamovits C.H."/>
            <person name="Spencer D.F."/>
            <person name="Suzuki S."/>
            <person name="Worden A.Z."/>
            <person name="Zauner S."/>
            <person name="Barry K."/>
            <person name="Bell C."/>
            <person name="Bharti A.K."/>
            <person name="Crow J.A."/>
            <person name="Grimwood J."/>
            <person name="Kramer R."/>
            <person name="Lindquist E."/>
            <person name="Lucas S."/>
            <person name="Salamov A."/>
            <person name="McFadden G.I."/>
            <person name="Lane C.E."/>
            <person name="Keeling P.J."/>
            <person name="Gray M.W."/>
            <person name="Grigoriev I.V."/>
            <person name="Archibald J.M."/>
        </authorList>
    </citation>
    <scope>NUCLEOTIDE SEQUENCE</scope>
    <source>
        <strain evidence="7">CCMP2712</strain>
    </source>
</reference>
<dbReference type="PANTHER" id="PTHR24373:SF275">
    <property type="entry name" value="TIR DOMAIN-CONTAINING PROTEIN"/>
    <property type="match status" value="1"/>
</dbReference>
<protein>
    <submittedName>
        <fullName evidence="5 6">Uncharacterized protein</fullName>
    </submittedName>
</protein>
<keyword evidence="3" id="KW-0677">Repeat</keyword>
<dbReference type="InterPro" id="IPR032675">
    <property type="entry name" value="LRR_dom_sf"/>
</dbReference>
<evidence type="ECO:0000256" key="2">
    <source>
        <dbReference type="ARBA" id="ARBA00022729"/>
    </source>
</evidence>
<organism evidence="5">
    <name type="scientific">Guillardia theta (strain CCMP2712)</name>
    <name type="common">Cryptophyte</name>
    <dbReference type="NCBI Taxonomy" id="905079"/>
    <lineage>
        <taxon>Eukaryota</taxon>
        <taxon>Cryptophyceae</taxon>
        <taxon>Pyrenomonadales</taxon>
        <taxon>Geminigeraceae</taxon>
        <taxon>Guillardia</taxon>
    </lineage>
</organism>
<dbReference type="AlphaFoldDB" id="L1J3H8"/>
<dbReference type="PROSITE" id="PS51450">
    <property type="entry name" value="LRR"/>
    <property type="match status" value="2"/>
</dbReference>
<dbReference type="EMBL" id="JH993015">
    <property type="protein sequence ID" value="EKX42689.1"/>
    <property type="molecule type" value="Genomic_DNA"/>
</dbReference>
<dbReference type="Proteomes" id="UP000011087">
    <property type="component" value="Unassembled WGS sequence"/>
</dbReference>